<dbReference type="PaxDb" id="121845-A0A3Q0JJB4"/>
<feature type="region of interest" description="Disordered" evidence="1">
    <location>
        <begin position="24"/>
        <end position="91"/>
    </location>
</feature>
<proteinExistence type="predicted"/>
<evidence type="ECO:0000313" key="2">
    <source>
        <dbReference type="Proteomes" id="UP000079169"/>
    </source>
</evidence>
<evidence type="ECO:0000256" key="1">
    <source>
        <dbReference type="SAM" id="MobiDB-lite"/>
    </source>
</evidence>
<name>A0A3Q0JJB4_DIACI</name>
<dbReference type="Proteomes" id="UP000079169">
    <property type="component" value="Unplaced"/>
</dbReference>
<sequence length="115" mass="12258">MSVYDIKDHPDFQFRPGSVVLNMGGVPSFKKSEDAPSGEPTTNSLGTAENKTAKGVPSFKKSKDAPSGEPTTNNLATNENKTANVKSNPAEMCPNGIEEIKTAKGNSFGIRCPLW</sequence>
<dbReference type="GeneID" id="113472894"/>
<feature type="compositionally biased region" description="Polar residues" evidence="1">
    <location>
        <begin position="69"/>
        <end position="87"/>
    </location>
</feature>
<dbReference type="RefSeq" id="XP_026688481.1">
    <property type="nucleotide sequence ID" value="XM_026832680.1"/>
</dbReference>
<protein>
    <submittedName>
        <fullName evidence="3">Uncharacterized protein LOC113472894</fullName>
    </submittedName>
</protein>
<accession>A0A3Q0JJB4</accession>
<dbReference type="AlphaFoldDB" id="A0A3Q0JJB4"/>
<feature type="compositionally biased region" description="Polar residues" evidence="1">
    <location>
        <begin position="39"/>
        <end position="50"/>
    </location>
</feature>
<keyword evidence="2" id="KW-1185">Reference proteome</keyword>
<evidence type="ECO:0000313" key="3">
    <source>
        <dbReference type="RefSeq" id="XP_026688481.1"/>
    </source>
</evidence>
<reference evidence="3" key="1">
    <citation type="submission" date="2025-08" db="UniProtKB">
        <authorList>
            <consortium name="RefSeq"/>
        </authorList>
    </citation>
    <scope>IDENTIFICATION</scope>
</reference>
<gene>
    <name evidence="3" type="primary">LOC113472894</name>
</gene>
<dbReference type="KEGG" id="dci:113472894"/>
<organism evidence="2 3">
    <name type="scientific">Diaphorina citri</name>
    <name type="common">Asian citrus psyllid</name>
    <dbReference type="NCBI Taxonomy" id="121845"/>
    <lineage>
        <taxon>Eukaryota</taxon>
        <taxon>Metazoa</taxon>
        <taxon>Ecdysozoa</taxon>
        <taxon>Arthropoda</taxon>
        <taxon>Hexapoda</taxon>
        <taxon>Insecta</taxon>
        <taxon>Pterygota</taxon>
        <taxon>Neoptera</taxon>
        <taxon>Paraneoptera</taxon>
        <taxon>Hemiptera</taxon>
        <taxon>Sternorrhyncha</taxon>
        <taxon>Psylloidea</taxon>
        <taxon>Psyllidae</taxon>
        <taxon>Diaphorininae</taxon>
        <taxon>Diaphorina</taxon>
    </lineage>
</organism>